<evidence type="ECO:0000256" key="7">
    <source>
        <dbReference type="ARBA" id="ARBA00022958"/>
    </source>
</evidence>
<dbReference type="AlphaFoldDB" id="A0A5S4WQK1"/>
<dbReference type="OrthoDB" id="9799090at2"/>
<dbReference type="SUPFAM" id="SSF81324">
    <property type="entry name" value="Voltage-gated potassium channels"/>
    <property type="match status" value="1"/>
</dbReference>
<accession>A0A5S4WQK1</accession>
<gene>
    <name evidence="14" type="ORF">FXB38_17790</name>
</gene>
<keyword evidence="9" id="KW-0406">Ion transport</keyword>
<dbReference type="Proteomes" id="UP000324853">
    <property type="component" value="Unassembled WGS sequence"/>
</dbReference>
<feature type="transmembrane region" description="Helical" evidence="12">
    <location>
        <begin position="31"/>
        <end position="53"/>
    </location>
</feature>
<dbReference type="GO" id="GO:0005249">
    <property type="term" value="F:voltage-gated potassium channel activity"/>
    <property type="evidence" value="ECO:0007669"/>
    <property type="project" value="InterPro"/>
</dbReference>
<evidence type="ECO:0000256" key="10">
    <source>
        <dbReference type="ARBA" id="ARBA00023136"/>
    </source>
</evidence>
<comment type="subcellular location">
    <subcellularLocation>
        <location evidence="1">Membrane</location>
        <topology evidence="1">Multi-pass membrane protein</topology>
    </subcellularLocation>
</comment>
<evidence type="ECO:0000313" key="14">
    <source>
        <dbReference type="EMBL" id="TYL83641.1"/>
    </source>
</evidence>
<evidence type="ECO:0000256" key="2">
    <source>
        <dbReference type="ARBA" id="ARBA00022448"/>
    </source>
</evidence>
<dbReference type="SMART" id="SM00100">
    <property type="entry name" value="cNMP"/>
    <property type="match status" value="1"/>
</dbReference>
<keyword evidence="8 12" id="KW-1133">Transmembrane helix</keyword>
<evidence type="ECO:0000256" key="9">
    <source>
        <dbReference type="ARBA" id="ARBA00023065"/>
    </source>
</evidence>
<dbReference type="InterPro" id="IPR027359">
    <property type="entry name" value="Volt_channel_dom_sf"/>
</dbReference>
<organism evidence="14 15">
    <name type="scientific">Bradyrhizobium cytisi</name>
    <dbReference type="NCBI Taxonomy" id="515489"/>
    <lineage>
        <taxon>Bacteria</taxon>
        <taxon>Pseudomonadati</taxon>
        <taxon>Pseudomonadota</taxon>
        <taxon>Alphaproteobacteria</taxon>
        <taxon>Hyphomicrobiales</taxon>
        <taxon>Nitrobacteraceae</taxon>
        <taxon>Bradyrhizobium</taxon>
    </lineage>
</organism>
<dbReference type="SUPFAM" id="SSF51206">
    <property type="entry name" value="cAMP-binding domain-like"/>
    <property type="match status" value="1"/>
</dbReference>
<dbReference type="EMBL" id="VSSR01000027">
    <property type="protein sequence ID" value="TYL83641.1"/>
    <property type="molecule type" value="Genomic_DNA"/>
</dbReference>
<dbReference type="InterPro" id="IPR000595">
    <property type="entry name" value="cNMP-bd_dom"/>
</dbReference>
<dbReference type="InterPro" id="IPR018490">
    <property type="entry name" value="cNMP-bd_dom_sf"/>
</dbReference>
<feature type="transmembrane region" description="Helical" evidence="12">
    <location>
        <begin position="119"/>
        <end position="141"/>
    </location>
</feature>
<evidence type="ECO:0000256" key="4">
    <source>
        <dbReference type="ARBA" id="ARBA00022692"/>
    </source>
</evidence>
<evidence type="ECO:0000256" key="3">
    <source>
        <dbReference type="ARBA" id="ARBA00022538"/>
    </source>
</evidence>
<name>A0A5S4WQK1_9BRAD</name>
<dbReference type="CDD" id="cd00038">
    <property type="entry name" value="CAP_ED"/>
    <property type="match status" value="1"/>
</dbReference>
<keyword evidence="10 12" id="KW-0472">Membrane</keyword>
<comment type="caution">
    <text evidence="14">The sequence shown here is derived from an EMBL/GenBank/DDBJ whole genome shotgun (WGS) entry which is preliminary data.</text>
</comment>
<keyword evidence="15" id="KW-1185">Reference proteome</keyword>
<dbReference type="PRINTS" id="PR00169">
    <property type="entry name" value="KCHANNEL"/>
</dbReference>
<keyword evidence="4 12" id="KW-0812">Transmembrane</keyword>
<evidence type="ECO:0000256" key="11">
    <source>
        <dbReference type="ARBA" id="ARBA00023303"/>
    </source>
</evidence>
<evidence type="ECO:0000256" key="8">
    <source>
        <dbReference type="ARBA" id="ARBA00022989"/>
    </source>
</evidence>
<evidence type="ECO:0000256" key="1">
    <source>
        <dbReference type="ARBA" id="ARBA00004141"/>
    </source>
</evidence>
<keyword evidence="5" id="KW-0631">Potassium channel</keyword>
<dbReference type="PANTHER" id="PTHR11537:SF254">
    <property type="entry name" value="POTASSIUM VOLTAGE-GATED CHANNEL PROTEIN SHAB"/>
    <property type="match status" value="1"/>
</dbReference>
<evidence type="ECO:0000313" key="15">
    <source>
        <dbReference type="Proteomes" id="UP000324853"/>
    </source>
</evidence>
<evidence type="ECO:0000259" key="13">
    <source>
        <dbReference type="PROSITE" id="PS50042"/>
    </source>
</evidence>
<dbReference type="Pfam" id="PF00027">
    <property type="entry name" value="cNMP_binding"/>
    <property type="match status" value="1"/>
</dbReference>
<dbReference type="GO" id="GO:0008076">
    <property type="term" value="C:voltage-gated potassium channel complex"/>
    <property type="evidence" value="ECO:0007669"/>
    <property type="project" value="InterPro"/>
</dbReference>
<dbReference type="InterPro" id="IPR028325">
    <property type="entry name" value="VG_K_chnl"/>
</dbReference>
<keyword evidence="7" id="KW-0630">Potassium</keyword>
<evidence type="ECO:0000256" key="6">
    <source>
        <dbReference type="ARBA" id="ARBA00022882"/>
    </source>
</evidence>
<dbReference type="Pfam" id="PF00520">
    <property type="entry name" value="Ion_trans"/>
    <property type="match status" value="1"/>
</dbReference>
<dbReference type="Gene3D" id="1.20.120.350">
    <property type="entry name" value="Voltage-gated potassium channels. Chain C"/>
    <property type="match status" value="1"/>
</dbReference>
<dbReference type="PANTHER" id="PTHR11537">
    <property type="entry name" value="VOLTAGE-GATED POTASSIUM CHANNEL"/>
    <property type="match status" value="1"/>
</dbReference>
<reference evidence="14 15" key="1">
    <citation type="submission" date="2019-08" db="EMBL/GenBank/DDBJ databases">
        <title>Bradyrhizobium hipponensis sp. nov., a rhizobium isolated from a Lupinus angustifolius root nodule in Tunisia.</title>
        <authorList>
            <person name="Off K."/>
            <person name="Rejili M."/>
            <person name="Mars M."/>
            <person name="Brachmann A."/>
            <person name="Marin M."/>
        </authorList>
    </citation>
    <scope>NUCLEOTIDE SEQUENCE [LARGE SCALE GENOMIC DNA]</scope>
    <source>
        <strain evidence="14 15">CTAW11</strain>
    </source>
</reference>
<sequence>MVSRLHQGTQFRQRLYGILDQGSGVDQFGAVVNWTLIGLIVVTLAATVLESVPRLAGQYAKAFQAIEYAALLTFTIEYAARLWTAIEHPRWRRFGAIRSRVRLAASPAGLIDLAAVLPFWLPLFIAADFKALLVLRLIRFFKLTRYSPAMRSLLEALYAERRALVGCFVILCGATLIAAALMHLAEGAAQPDRFGTIPDAMWWAIVTLGTVGYGDAVPITAAGRLIAGLTIFVGLLMVALPVGIVATAFANEVHRRDFVVTWGLVARVPLFSELTAAQIADVMKILRAQKVDKGTTIARRGEPAHSMYLILDGEVEIRLRHKHVHLGAGDFFGEIAALRQSRRSATVIALQTTRLLALDASDLHSLMDREPQIAARIRDAAQARLGEELETTGGDLIPAELPNTKIQPRI</sequence>
<feature type="transmembrane region" description="Helical" evidence="12">
    <location>
        <begin position="200"/>
        <end position="218"/>
    </location>
</feature>
<dbReference type="Gene3D" id="2.60.120.10">
    <property type="entry name" value="Jelly Rolls"/>
    <property type="match status" value="1"/>
</dbReference>
<evidence type="ECO:0000256" key="5">
    <source>
        <dbReference type="ARBA" id="ARBA00022826"/>
    </source>
</evidence>
<protein>
    <submittedName>
        <fullName evidence="14">Cyclic nucleotide-binding domain-containing protein</fullName>
    </submittedName>
</protein>
<feature type="transmembrane region" description="Helical" evidence="12">
    <location>
        <begin position="162"/>
        <end position="185"/>
    </location>
</feature>
<feature type="domain" description="Cyclic nucleotide-binding" evidence="13">
    <location>
        <begin position="270"/>
        <end position="384"/>
    </location>
</feature>
<keyword evidence="6" id="KW-0851">Voltage-gated channel</keyword>
<keyword evidence="3" id="KW-0633">Potassium transport</keyword>
<dbReference type="Gene3D" id="1.10.287.70">
    <property type="match status" value="1"/>
</dbReference>
<dbReference type="InterPro" id="IPR005821">
    <property type="entry name" value="Ion_trans_dom"/>
</dbReference>
<evidence type="ECO:0000256" key="12">
    <source>
        <dbReference type="SAM" id="Phobius"/>
    </source>
</evidence>
<keyword evidence="2" id="KW-0813">Transport</keyword>
<dbReference type="GO" id="GO:0001508">
    <property type="term" value="P:action potential"/>
    <property type="evidence" value="ECO:0007669"/>
    <property type="project" value="TreeGrafter"/>
</dbReference>
<keyword evidence="11" id="KW-0407">Ion channel</keyword>
<dbReference type="InterPro" id="IPR014710">
    <property type="entry name" value="RmlC-like_jellyroll"/>
</dbReference>
<dbReference type="PROSITE" id="PS50042">
    <property type="entry name" value="CNMP_BINDING_3"/>
    <property type="match status" value="1"/>
</dbReference>
<feature type="transmembrane region" description="Helical" evidence="12">
    <location>
        <begin position="225"/>
        <end position="250"/>
    </location>
</feature>
<proteinExistence type="predicted"/>